<feature type="repeat" description="WD" evidence="5">
    <location>
        <begin position="216"/>
        <end position="257"/>
    </location>
</feature>
<feature type="repeat" description="WD" evidence="5">
    <location>
        <begin position="277"/>
        <end position="308"/>
    </location>
</feature>
<dbReference type="InterPro" id="IPR019775">
    <property type="entry name" value="WD40_repeat_CS"/>
</dbReference>
<dbReference type="PANTHER" id="PTHR44006">
    <property type="entry name" value="U5 SMALL NUCLEAR RIBONUCLEOPROTEIN 40 KDA PROTEIN"/>
    <property type="match status" value="1"/>
</dbReference>
<evidence type="ECO:0000256" key="2">
    <source>
        <dbReference type="ARBA" id="ARBA00022664"/>
    </source>
</evidence>
<dbReference type="Proteomes" id="UP000006726">
    <property type="component" value="Chromosome 4"/>
</dbReference>
<dbReference type="PROSITE" id="PS50294">
    <property type="entry name" value="WD_REPEATS_REGION"/>
    <property type="match status" value="4"/>
</dbReference>
<dbReference type="AlphaFoldDB" id="Q5CQV4"/>
<evidence type="ECO:0000313" key="6">
    <source>
        <dbReference type="EMBL" id="EAK87924.1"/>
    </source>
</evidence>
<dbReference type="InterPro" id="IPR001680">
    <property type="entry name" value="WD40_rpt"/>
</dbReference>
<dbReference type="GO" id="GO:0003723">
    <property type="term" value="F:RNA binding"/>
    <property type="evidence" value="ECO:0007669"/>
    <property type="project" value="TreeGrafter"/>
</dbReference>
<dbReference type="OrthoDB" id="1068471at2759"/>
<keyword evidence="4" id="KW-0508">mRNA splicing</keyword>
<dbReference type="SUPFAM" id="SSF50978">
    <property type="entry name" value="WD40 repeat-like"/>
    <property type="match status" value="1"/>
</dbReference>
<dbReference type="InterPro" id="IPR020472">
    <property type="entry name" value="WD40_PAC1"/>
</dbReference>
<feature type="repeat" description="WD" evidence="5">
    <location>
        <begin position="90"/>
        <end position="132"/>
    </location>
</feature>
<dbReference type="PROSITE" id="PS00678">
    <property type="entry name" value="WD_REPEATS_1"/>
    <property type="match status" value="1"/>
</dbReference>
<accession>Q5CQV4</accession>
<keyword evidence="2" id="KW-0507">mRNA processing</keyword>
<dbReference type="InterPro" id="IPR015943">
    <property type="entry name" value="WD40/YVTN_repeat-like_dom_sf"/>
</dbReference>
<gene>
    <name evidence="6" type="ORF">cgd4_3140</name>
</gene>
<dbReference type="Gene3D" id="2.130.10.10">
    <property type="entry name" value="YVTN repeat-like/Quinoprotein amine dehydrogenase"/>
    <property type="match status" value="1"/>
</dbReference>
<dbReference type="PANTHER" id="PTHR44006:SF1">
    <property type="entry name" value="U5 SMALL NUCLEAR RIBONUCLEOPROTEIN 40 KDA PROTEIN"/>
    <property type="match status" value="1"/>
</dbReference>
<name>Q5CQV4_CRYPI</name>
<dbReference type="GeneID" id="3372968"/>
<protein>
    <submittedName>
        <fullName evidence="6">WD repeat protein</fullName>
    </submittedName>
</protein>
<keyword evidence="1 5" id="KW-0853">WD repeat</keyword>
<feature type="non-terminal residue" evidence="6">
    <location>
        <position position="1"/>
    </location>
</feature>
<evidence type="ECO:0000256" key="5">
    <source>
        <dbReference type="PROSITE-ProRule" id="PRU00221"/>
    </source>
</evidence>
<dbReference type="GO" id="GO:0006397">
    <property type="term" value="P:mRNA processing"/>
    <property type="evidence" value="ECO:0007669"/>
    <property type="project" value="UniProtKB-KW"/>
</dbReference>
<dbReference type="EMBL" id="AAEE01000008">
    <property type="protein sequence ID" value="EAK87924.1"/>
    <property type="molecule type" value="Genomic_DNA"/>
</dbReference>
<dbReference type="GO" id="GO:0008380">
    <property type="term" value="P:RNA splicing"/>
    <property type="evidence" value="ECO:0007669"/>
    <property type="project" value="UniProtKB-KW"/>
</dbReference>
<evidence type="ECO:0000256" key="3">
    <source>
        <dbReference type="ARBA" id="ARBA00022737"/>
    </source>
</evidence>
<dbReference type="OMA" id="IWDIRPY"/>
<keyword evidence="7" id="KW-1185">Reference proteome</keyword>
<dbReference type="Pfam" id="PF00400">
    <property type="entry name" value="WD40"/>
    <property type="match status" value="5"/>
</dbReference>
<dbReference type="FunCoup" id="Q5CQV4">
    <property type="interactions" value="590"/>
</dbReference>
<dbReference type="InterPro" id="IPR036322">
    <property type="entry name" value="WD40_repeat_dom_sf"/>
</dbReference>
<dbReference type="RefSeq" id="XP_625898.1">
    <property type="nucleotide sequence ID" value="XM_625898.1"/>
</dbReference>
<evidence type="ECO:0000256" key="4">
    <source>
        <dbReference type="ARBA" id="ARBA00023187"/>
    </source>
</evidence>
<dbReference type="GO" id="GO:0071013">
    <property type="term" value="C:catalytic step 2 spliceosome"/>
    <property type="evidence" value="ECO:0007669"/>
    <property type="project" value="TreeGrafter"/>
</dbReference>
<dbReference type="CDD" id="cd00200">
    <property type="entry name" value="WD40"/>
    <property type="match status" value="1"/>
</dbReference>
<reference evidence="6 7" key="1">
    <citation type="journal article" date="2004" name="Science">
        <title>Complete genome sequence of the apicomplexan, Cryptosporidium parvum.</title>
        <authorList>
            <person name="Abrahamsen M.S."/>
            <person name="Templeton T.J."/>
            <person name="Enomoto S."/>
            <person name="Abrahante J.E."/>
            <person name="Zhu G."/>
            <person name="Lancto C.A."/>
            <person name="Deng M."/>
            <person name="Liu C."/>
            <person name="Widmer G."/>
            <person name="Tzipori S."/>
            <person name="Buck G.A."/>
            <person name="Xu P."/>
            <person name="Bankier A.T."/>
            <person name="Dear P.H."/>
            <person name="Konfortov B.A."/>
            <person name="Spriggs H.F."/>
            <person name="Iyer L."/>
            <person name="Anantharaman V."/>
            <person name="Aravind L."/>
            <person name="Kapur V."/>
        </authorList>
    </citation>
    <scope>NUCLEOTIDE SEQUENCE [LARGE SCALE GENOMIC DNA]</scope>
    <source>
        <strain evidence="7">Iowa II</strain>
    </source>
</reference>
<sequence>KTSGVVKLRRYTGRKALLISCNWKWNGILYMEHKYGDLNSSSRVYELTGINGECLGTCFTSDGRSILVCGNDPQILLFQNYESSKHGISMQGHTKAVLEVSMNKQHGLQFSSCSADKTVRYWDIETLKCISKFKGHTKIVNSCKCSNTLIISGSDDGQVRAWDTRIKQNKACVYKYDNKYPITAVSCEGELFRVFAGGIDNSIYMIDMRISTAFTLSTLNDTITGLDVSPDNSFLVSNSMDNQVVIWDIRPHSDLQDRKMGTLVGAKHNFEANLHRVRWNFDGDLLAAASSDTIIYIWSFKHKKLINKLVGHKGATLDISFHPSLPIIASAGSDGRVIVGEFI</sequence>
<dbReference type="STRING" id="353152.Q5CQV4"/>
<dbReference type="PROSITE" id="PS50082">
    <property type="entry name" value="WD_REPEATS_2"/>
    <property type="match status" value="5"/>
</dbReference>
<dbReference type="PRINTS" id="PR00320">
    <property type="entry name" value="GPROTEINBRPT"/>
</dbReference>
<dbReference type="InterPro" id="IPR052234">
    <property type="entry name" value="U5_snRNP_Component"/>
</dbReference>
<comment type="caution">
    <text evidence="6">The sequence shown here is derived from an EMBL/GenBank/DDBJ whole genome shotgun (WGS) entry which is preliminary data.</text>
</comment>
<feature type="repeat" description="WD" evidence="5">
    <location>
        <begin position="309"/>
        <end position="343"/>
    </location>
</feature>
<proteinExistence type="predicted"/>
<keyword evidence="3" id="KW-0677">Repeat</keyword>
<dbReference type="KEGG" id="cpv:cgd4_3140"/>
<evidence type="ECO:0000313" key="7">
    <source>
        <dbReference type="Proteomes" id="UP000006726"/>
    </source>
</evidence>
<evidence type="ECO:0000256" key="1">
    <source>
        <dbReference type="ARBA" id="ARBA00022574"/>
    </source>
</evidence>
<dbReference type="SMART" id="SM00320">
    <property type="entry name" value="WD40"/>
    <property type="match status" value="7"/>
</dbReference>
<dbReference type="InParanoid" id="Q5CQV4"/>
<organism evidence="6 7">
    <name type="scientific">Cryptosporidium parvum (strain Iowa II)</name>
    <dbReference type="NCBI Taxonomy" id="353152"/>
    <lineage>
        <taxon>Eukaryota</taxon>
        <taxon>Sar</taxon>
        <taxon>Alveolata</taxon>
        <taxon>Apicomplexa</taxon>
        <taxon>Conoidasida</taxon>
        <taxon>Coccidia</taxon>
        <taxon>Eucoccidiorida</taxon>
        <taxon>Eimeriorina</taxon>
        <taxon>Cryptosporidiidae</taxon>
        <taxon>Cryptosporidium</taxon>
    </lineage>
</organism>
<feature type="repeat" description="WD" evidence="5">
    <location>
        <begin position="133"/>
        <end position="165"/>
    </location>
</feature>